<evidence type="ECO:0000313" key="2">
    <source>
        <dbReference type="Proteomes" id="UP001357485"/>
    </source>
</evidence>
<comment type="caution">
    <text evidence="1">The sequence shown here is derived from an EMBL/GenBank/DDBJ whole genome shotgun (WGS) entry which is preliminary data.</text>
</comment>
<sequence>VLESQLNYVVSVKVNNEVKKADEQLMSFNPIKDMLPQDFTKIYGDCFISGFLEGGEFNAVISIKVNDSSSLKKVKQASVPSSFHPPSYLLTQSHNSADFQLAVGATPVSVGAKESFAKESSKILEGTEITISVNWIGGGEIKKRESTLARELTLMAHVSEHNRGCTLVSSWTHVLMQADVVLLQPKLPGP</sequence>
<reference evidence="1 2" key="1">
    <citation type="submission" date="2023-08" db="EMBL/GenBank/DDBJ databases">
        <title>Black Yeasts Isolated from many extreme environments.</title>
        <authorList>
            <person name="Coleine C."/>
            <person name="Stajich J.E."/>
            <person name="Selbmann L."/>
        </authorList>
    </citation>
    <scope>NUCLEOTIDE SEQUENCE [LARGE SCALE GENOMIC DNA]</scope>
    <source>
        <strain evidence="1 2">CCFEE 536</strain>
    </source>
</reference>
<dbReference type="EMBL" id="JAVRRA010027160">
    <property type="protein sequence ID" value="KAK5069065.1"/>
    <property type="molecule type" value="Genomic_DNA"/>
</dbReference>
<accession>A0ABR0JSX9</accession>
<gene>
    <name evidence="1" type="ORF">LTR16_009606</name>
</gene>
<organism evidence="1 2">
    <name type="scientific">Cryomyces antarcticus</name>
    <dbReference type="NCBI Taxonomy" id="329879"/>
    <lineage>
        <taxon>Eukaryota</taxon>
        <taxon>Fungi</taxon>
        <taxon>Dikarya</taxon>
        <taxon>Ascomycota</taxon>
        <taxon>Pezizomycotina</taxon>
        <taxon>Dothideomycetes</taxon>
        <taxon>Dothideomycetes incertae sedis</taxon>
        <taxon>Cryomyces</taxon>
    </lineage>
</organism>
<proteinExistence type="predicted"/>
<evidence type="ECO:0000313" key="1">
    <source>
        <dbReference type="EMBL" id="KAK5069065.1"/>
    </source>
</evidence>
<feature type="non-terminal residue" evidence="1">
    <location>
        <position position="1"/>
    </location>
</feature>
<protein>
    <submittedName>
        <fullName evidence="1">Uncharacterized protein</fullName>
    </submittedName>
</protein>
<dbReference type="Proteomes" id="UP001357485">
    <property type="component" value="Unassembled WGS sequence"/>
</dbReference>
<name>A0ABR0JSX9_9PEZI</name>
<keyword evidence="2" id="KW-1185">Reference proteome</keyword>